<organism evidence="1 2">
    <name type="scientific">Aliikangiella maris</name>
    <dbReference type="NCBI Taxonomy" id="3162458"/>
    <lineage>
        <taxon>Bacteria</taxon>
        <taxon>Pseudomonadati</taxon>
        <taxon>Pseudomonadota</taxon>
        <taxon>Gammaproteobacteria</taxon>
        <taxon>Oceanospirillales</taxon>
        <taxon>Pleioneaceae</taxon>
        <taxon>Aliikangiella</taxon>
    </lineage>
</organism>
<dbReference type="EMBL" id="JBEVCJ010000013">
    <property type="protein sequence ID" value="MET1255817.1"/>
    <property type="molecule type" value="Genomic_DNA"/>
</dbReference>
<keyword evidence="2" id="KW-1185">Reference proteome</keyword>
<protein>
    <submittedName>
        <fullName evidence="1">MaoC family dehydratase</fullName>
    </submittedName>
</protein>
<reference evidence="1 2" key="1">
    <citation type="submission" date="2024-06" db="EMBL/GenBank/DDBJ databases">
        <authorList>
            <person name="Li F."/>
        </authorList>
    </citation>
    <scope>NUCLEOTIDE SEQUENCE [LARGE SCALE GENOMIC DNA]</scope>
    <source>
        <strain evidence="1 2">GXAS 311</strain>
    </source>
</reference>
<dbReference type="InterPro" id="IPR052342">
    <property type="entry name" value="MCH/BMMD"/>
</dbReference>
<sequence>MTIRQVNTGNLFEDFHLGQKFNHGVPRTLTQADASIYLSLTGQRFALNCSQVLSKECGFKAIPIDNLLVFHIAFGKTVTDISLHAIANLGYAEVKFETPVFAGDTIEVTSEVIGLKQNSNGQSGIVYVHSLATNQAQQTVVSWIRWVMVPTRIKKFFDPKSAIKKIPHYQNSLHAEQLIIPTKTDFAAWRASVSDYQFTINDLNIGDELFHQDGITINAADHMQATHLYQNNARVHFNRHQMQQTNHQTPLVYGGHVISLCRAISYNGLANTIWLVAINSGEHTAPTYADDTIYCYSTILDKQPIEHRHDVGLIRIALTGYKNLLVQPQQINATDSLETLIPNSQIVLKLDYWALMII</sequence>
<dbReference type="RefSeq" id="WP_353896401.1">
    <property type="nucleotide sequence ID" value="NZ_JBEVCJ010000013.1"/>
</dbReference>
<proteinExistence type="predicted"/>
<dbReference type="InterPro" id="IPR029069">
    <property type="entry name" value="HotDog_dom_sf"/>
</dbReference>
<dbReference type="Gene3D" id="3.10.129.10">
    <property type="entry name" value="Hotdog Thioesterase"/>
    <property type="match status" value="1"/>
</dbReference>
<dbReference type="InterPro" id="IPR048274">
    <property type="entry name" value="MC_hydratase"/>
</dbReference>
<dbReference type="SUPFAM" id="SSF54637">
    <property type="entry name" value="Thioesterase/thiol ester dehydrase-isomerase"/>
    <property type="match status" value="2"/>
</dbReference>
<name>A0ABV2BW86_9GAMM</name>
<evidence type="ECO:0000313" key="2">
    <source>
        <dbReference type="Proteomes" id="UP001548189"/>
    </source>
</evidence>
<evidence type="ECO:0000313" key="1">
    <source>
        <dbReference type="EMBL" id="MET1255817.1"/>
    </source>
</evidence>
<comment type="caution">
    <text evidence="1">The sequence shown here is derived from an EMBL/GenBank/DDBJ whole genome shotgun (WGS) entry which is preliminary data.</text>
</comment>
<dbReference type="CDD" id="cd03451">
    <property type="entry name" value="FkbR2"/>
    <property type="match status" value="2"/>
</dbReference>
<accession>A0ABV2BW86</accession>
<gene>
    <name evidence="1" type="ORF">ABVT43_11825</name>
</gene>
<dbReference type="Pfam" id="PF19315">
    <property type="entry name" value="MC_hydratase"/>
    <property type="match status" value="1"/>
</dbReference>
<dbReference type="PANTHER" id="PTHR43664">
    <property type="entry name" value="MONOAMINE OXIDASE-RELATED"/>
    <property type="match status" value="1"/>
</dbReference>
<dbReference type="PANTHER" id="PTHR43664:SF1">
    <property type="entry name" value="BETA-METHYLMALYL-COA DEHYDRATASE"/>
    <property type="match status" value="1"/>
</dbReference>
<dbReference type="Proteomes" id="UP001548189">
    <property type="component" value="Unassembled WGS sequence"/>
</dbReference>